<sequence length="803" mass="86830">MTWFLIALAIAAFIVWKAMKKSNPGRPVGLPEYERGQPRDVGGMSRKNQDPVYTLKRQPRPDRTAAQFRGLRSEPPKREERPAPPNPSPKPAWERSAQPERSVATPSRGRWIAPGETIEVAGFRYAGGMVYFGKVLEAPRGGGVDNSLIDPSLKVSPGSPDRAGHSMYYWPSYSQIQPQARRAYLEWLAGGRKDPEVGIGYVFLFFYGLERRLFVERVREDFPAIAEEVRRLVSIYGGNGSFHGYANRLLDTLEVMSTQHDVRPALSPDMRVGYEMPMAARIYLGRLLDGGAAFGADDALVWLLGSPETGLRTPATRCFDELVPLWRLRFAERYPNGLKVRAPKSRLKMQYRPASGNFEIDVDVRLGGRELPDVAALSAPLANLHQILDGCTDELGAYSRFLGKNPEGRGTVEAAHLLPKELFASVGGQVAEARQTIEALFEGRSLATVRTELLLETLGIELPAGAKVNTAMANQVGAFLDRIDVGHEPDRRYGPGGPATGGRVLLFKAAGGAPVDGEAGAYKAARTMLEISAMAAHADGEVAEAEFTAIRTDLRNATGLSEIERARLLAHASILLKDGPRQQSALGRLAKLPDAEKRQAAKSAVAAVLADGHASPTEVKFLEKLYKTLGFPVDDVYASLHRGGVEVDAPVAVSKAEPSRGVPIPERPAPAAPKSNVVEIDAARLERIKAETSAVSSLLADIFVEDTPPPPVPVASPTSGPAAFKGLDAAHGELLAAILSAGSIARGDFDERARALRLLPDGAIETINEWGFETFDEPVIEGDDDVTVAGHLRSQLEQLEKAA</sequence>
<dbReference type="Pfam" id="PF15615">
    <property type="entry name" value="TerB_C"/>
    <property type="match status" value="1"/>
</dbReference>
<feature type="domain" description="Co-chaperone DjlA N-terminal" evidence="2">
    <location>
        <begin position="531"/>
        <end position="636"/>
    </location>
</feature>
<protein>
    <submittedName>
        <fullName evidence="5">TerB N-terminal domain-containing protein</fullName>
    </submittedName>
</protein>
<dbReference type="EMBL" id="CP081869">
    <property type="protein sequence ID" value="QZN99634.1"/>
    <property type="molecule type" value="Genomic_DNA"/>
</dbReference>
<feature type="domain" description="TerB-C" evidence="4">
    <location>
        <begin position="673"/>
        <end position="797"/>
    </location>
</feature>
<feature type="domain" description="TerB N-terminal" evidence="3">
    <location>
        <begin position="114"/>
        <end position="315"/>
    </location>
</feature>
<proteinExistence type="predicted"/>
<evidence type="ECO:0000259" key="3">
    <source>
        <dbReference type="Pfam" id="PF13208"/>
    </source>
</evidence>
<dbReference type="Pfam" id="PF13208">
    <property type="entry name" value="TerB_N"/>
    <property type="match status" value="1"/>
</dbReference>
<dbReference type="Gene3D" id="1.10.3680.10">
    <property type="entry name" value="TerB-like"/>
    <property type="match status" value="1"/>
</dbReference>
<gene>
    <name evidence="5" type="ORF">K6K41_23540</name>
</gene>
<evidence type="ECO:0000259" key="2">
    <source>
        <dbReference type="Pfam" id="PF05099"/>
    </source>
</evidence>
<name>A0A9E6R883_9HYPH</name>
<reference evidence="5" key="1">
    <citation type="submission" date="2021-08" db="EMBL/GenBank/DDBJ databases">
        <authorList>
            <person name="Zhang H."/>
            <person name="Xu M."/>
            <person name="Yu Z."/>
            <person name="Yang L."/>
            <person name="Cai Y."/>
        </authorList>
    </citation>
    <scope>NUCLEOTIDE SEQUENCE</scope>
    <source>
        <strain evidence="5">CHL1</strain>
    </source>
</reference>
<evidence type="ECO:0000256" key="1">
    <source>
        <dbReference type="SAM" id="MobiDB-lite"/>
    </source>
</evidence>
<dbReference type="InterPro" id="IPR028932">
    <property type="entry name" value="TerB-C"/>
</dbReference>
<dbReference type="RefSeq" id="WP_261402726.1">
    <property type="nucleotide sequence ID" value="NZ_CP081869.1"/>
</dbReference>
<organism evidence="5 6">
    <name type="scientific">Chenggangzhangella methanolivorans</name>
    <dbReference type="NCBI Taxonomy" id="1437009"/>
    <lineage>
        <taxon>Bacteria</taxon>
        <taxon>Pseudomonadati</taxon>
        <taxon>Pseudomonadota</taxon>
        <taxon>Alphaproteobacteria</taxon>
        <taxon>Hyphomicrobiales</taxon>
        <taxon>Methylopilaceae</taxon>
        <taxon>Chenggangzhangella</taxon>
    </lineage>
</organism>
<feature type="region of interest" description="Disordered" evidence="1">
    <location>
        <begin position="24"/>
        <end position="109"/>
    </location>
</feature>
<dbReference type="SUPFAM" id="SSF158682">
    <property type="entry name" value="TerB-like"/>
    <property type="match status" value="1"/>
</dbReference>
<dbReference type="InterPro" id="IPR029024">
    <property type="entry name" value="TerB-like"/>
</dbReference>
<evidence type="ECO:0000259" key="4">
    <source>
        <dbReference type="Pfam" id="PF15615"/>
    </source>
</evidence>
<dbReference type="Pfam" id="PF05099">
    <property type="entry name" value="TerB"/>
    <property type="match status" value="1"/>
</dbReference>
<accession>A0A9E6R883</accession>
<evidence type="ECO:0000313" key="6">
    <source>
        <dbReference type="Proteomes" id="UP000825701"/>
    </source>
</evidence>
<dbReference type="KEGG" id="cmet:K6K41_23540"/>
<dbReference type="CDD" id="cd07176">
    <property type="entry name" value="terB"/>
    <property type="match status" value="1"/>
</dbReference>
<keyword evidence="6" id="KW-1185">Reference proteome</keyword>
<feature type="compositionally biased region" description="Basic and acidic residues" evidence="1">
    <location>
        <begin position="71"/>
        <end position="82"/>
    </location>
</feature>
<dbReference type="AlphaFoldDB" id="A0A9E6R883"/>
<dbReference type="InterPro" id="IPR007791">
    <property type="entry name" value="DjlA_N"/>
</dbReference>
<evidence type="ECO:0000313" key="5">
    <source>
        <dbReference type="EMBL" id="QZN99634.1"/>
    </source>
</evidence>
<dbReference type="Proteomes" id="UP000825701">
    <property type="component" value="Chromosome"/>
</dbReference>
<dbReference type="InterPro" id="IPR025266">
    <property type="entry name" value="TerB_N"/>
</dbReference>